<dbReference type="EMBL" id="JBHRTR010000004">
    <property type="protein sequence ID" value="MFC3225758.1"/>
    <property type="molecule type" value="Genomic_DNA"/>
</dbReference>
<dbReference type="Gene3D" id="3.40.50.2300">
    <property type="match status" value="1"/>
</dbReference>
<evidence type="ECO:0000313" key="5">
    <source>
        <dbReference type="Proteomes" id="UP001595528"/>
    </source>
</evidence>
<evidence type="ECO:0000256" key="2">
    <source>
        <dbReference type="PROSITE-ProRule" id="PRU00169"/>
    </source>
</evidence>
<keyword evidence="5" id="KW-1185">Reference proteome</keyword>
<keyword evidence="1 2" id="KW-0597">Phosphoprotein</keyword>
<evidence type="ECO:0000259" key="3">
    <source>
        <dbReference type="PROSITE" id="PS50110"/>
    </source>
</evidence>
<accession>A0ABV7KTT1</accession>
<sequence length="127" mass="13345">MAHVLLVEDIEDVLYILGRMLQRLGHTVVKTSAAEQALQALRSERFDAVVTDVWMPGTGGIALIEALKADRPGLPVVAISGGAPRRPLQRSLDSARLAGADATLLKPVDRAELGATLDALLGSRAAG</sequence>
<proteinExistence type="predicted"/>
<dbReference type="Pfam" id="PF00072">
    <property type="entry name" value="Response_reg"/>
    <property type="match status" value="1"/>
</dbReference>
<evidence type="ECO:0000313" key="4">
    <source>
        <dbReference type="EMBL" id="MFC3225758.1"/>
    </source>
</evidence>
<dbReference type="RefSeq" id="WP_379897490.1">
    <property type="nucleotide sequence ID" value="NZ_JBHRTR010000004.1"/>
</dbReference>
<dbReference type="InterPro" id="IPR011006">
    <property type="entry name" value="CheY-like_superfamily"/>
</dbReference>
<feature type="modified residue" description="4-aspartylphosphate" evidence="2">
    <location>
        <position position="52"/>
    </location>
</feature>
<dbReference type="PANTHER" id="PTHR44591">
    <property type="entry name" value="STRESS RESPONSE REGULATOR PROTEIN 1"/>
    <property type="match status" value="1"/>
</dbReference>
<evidence type="ECO:0000256" key="1">
    <source>
        <dbReference type="ARBA" id="ARBA00022553"/>
    </source>
</evidence>
<dbReference type="PANTHER" id="PTHR44591:SF3">
    <property type="entry name" value="RESPONSE REGULATORY DOMAIN-CONTAINING PROTEIN"/>
    <property type="match status" value="1"/>
</dbReference>
<name>A0ABV7KTT1_9PROT</name>
<protein>
    <submittedName>
        <fullName evidence="4">Response regulator</fullName>
    </submittedName>
</protein>
<dbReference type="PROSITE" id="PS50110">
    <property type="entry name" value="RESPONSE_REGULATORY"/>
    <property type="match status" value="1"/>
</dbReference>
<dbReference type="SUPFAM" id="SSF52172">
    <property type="entry name" value="CheY-like"/>
    <property type="match status" value="1"/>
</dbReference>
<comment type="caution">
    <text evidence="4">The sequence shown here is derived from an EMBL/GenBank/DDBJ whole genome shotgun (WGS) entry which is preliminary data.</text>
</comment>
<dbReference type="InterPro" id="IPR001789">
    <property type="entry name" value="Sig_transdc_resp-reg_receiver"/>
</dbReference>
<organism evidence="4 5">
    <name type="scientific">Marinibaculum pumilum</name>
    <dbReference type="NCBI Taxonomy" id="1766165"/>
    <lineage>
        <taxon>Bacteria</taxon>
        <taxon>Pseudomonadati</taxon>
        <taxon>Pseudomonadota</taxon>
        <taxon>Alphaproteobacteria</taxon>
        <taxon>Rhodospirillales</taxon>
        <taxon>Rhodospirillaceae</taxon>
        <taxon>Marinibaculum</taxon>
    </lineage>
</organism>
<reference evidence="5" key="1">
    <citation type="journal article" date="2019" name="Int. J. Syst. Evol. Microbiol.">
        <title>The Global Catalogue of Microorganisms (GCM) 10K type strain sequencing project: providing services to taxonomists for standard genome sequencing and annotation.</title>
        <authorList>
            <consortium name="The Broad Institute Genomics Platform"/>
            <consortium name="The Broad Institute Genome Sequencing Center for Infectious Disease"/>
            <person name="Wu L."/>
            <person name="Ma J."/>
        </authorList>
    </citation>
    <scope>NUCLEOTIDE SEQUENCE [LARGE SCALE GENOMIC DNA]</scope>
    <source>
        <strain evidence="5">KCTC 42964</strain>
    </source>
</reference>
<dbReference type="SMART" id="SM00448">
    <property type="entry name" value="REC"/>
    <property type="match status" value="1"/>
</dbReference>
<dbReference type="CDD" id="cd17546">
    <property type="entry name" value="REC_hyHK_CKI1_RcsC-like"/>
    <property type="match status" value="1"/>
</dbReference>
<feature type="domain" description="Response regulatory" evidence="3">
    <location>
        <begin position="3"/>
        <end position="121"/>
    </location>
</feature>
<gene>
    <name evidence="4" type="ORF">ACFOGJ_00850</name>
</gene>
<dbReference type="Proteomes" id="UP001595528">
    <property type="component" value="Unassembled WGS sequence"/>
</dbReference>
<dbReference type="InterPro" id="IPR050595">
    <property type="entry name" value="Bact_response_regulator"/>
</dbReference>